<dbReference type="PANTHER" id="PTHR43246">
    <property type="entry name" value="PEPTIDYL-PROLYL CIS-TRANS ISOMERASE CYP38, CHLOROPLASTIC"/>
    <property type="match status" value="1"/>
</dbReference>
<evidence type="ECO:0000313" key="6">
    <source>
        <dbReference type="EMBL" id="PSB57051.1"/>
    </source>
</evidence>
<dbReference type="PRINTS" id="PR00153">
    <property type="entry name" value="CSAPPISMRASE"/>
</dbReference>
<accession>A0A2T1GHB1</accession>
<dbReference type="Pfam" id="PF00160">
    <property type="entry name" value="Pro_isomerase"/>
    <property type="match status" value="1"/>
</dbReference>
<reference evidence="6 7" key="1">
    <citation type="submission" date="2018-03" db="EMBL/GenBank/DDBJ databases">
        <title>The ancient ancestry and fast evolution of plastids.</title>
        <authorList>
            <person name="Moore K.R."/>
            <person name="Magnabosco C."/>
            <person name="Momper L."/>
            <person name="Gold D.A."/>
            <person name="Bosak T."/>
            <person name="Fournier G.P."/>
        </authorList>
    </citation>
    <scope>NUCLEOTIDE SEQUENCE [LARGE SCALE GENOMIC DNA]</scope>
    <source>
        <strain evidence="6 7">CCALA 037</strain>
    </source>
</reference>
<dbReference type="InterPro" id="IPR044665">
    <property type="entry name" value="E_coli_cyclophilin_A-like"/>
</dbReference>
<comment type="similarity">
    <text evidence="3">Belongs to the cyclophilin-type PPIase family.</text>
</comment>
<sequence>MQKSFQRLIVVSLLMGTLILGACDSPKRPPSDSSTSTPTSASTPAPVSNTNQFPGLPRLNGKATVLMTVRGNKQIAIELDGNNAPITAGNFVDLVQKGFYNGLNFHRVVRQPQPFVVQGGDPKGNGTGGYVPTGSSTERRIPLEIKPKGAAAPVYGQTITDMPELQHKRGTIAMARSQSPDSASSQFYFTLADIAFLDGNYAVFGKITTGLDIIDTIQQGDKITSAKVTQGIENLKK</sequence>
<evidence type="ECO:0000256" key="3">
    <source>
        <dbReference type="RuleBase" id="RU363019"/>
    </source>
</evidence>
<keyword evidence="3" id="KW-0732">Signal</keyword>
<dbReference type="Proteomes" id="UP000238937">
    <property type="component" value="Unassembled WGS sequence"/>
</dbReference>
<evidence type="ECO:0000259" key="5">
    <source>
        <dbReference type="PROSITE" id="PS50072"/>
    </source>
</evidence>
<dbReference type="Gene3D" id="2.40.100.10">
    <property type="entry name" value="Cyclophilin-like"/>
    <property type="match status" value="1"/>
</dbReference>
<dbReference type="InterPro" id="IPR002130">
    <property type="entry name" value="Cyclophilin-type_PPIase_dom"/>
</dbReference>
<dbReference type="AlphaFoldDB" id="A0A2T1GHB1"/>
<dbReference type="PROSITE" id="PS51257">
    <property type="entry name" value="PROKAR_LIPOPROTEIN"/>
    <property type="match status" value="1"/>
</dbReference>
<feature type="region of interest" description="Disordered" evidence="4">
    <location>
        <begin position="24"/>
        <end position="56"/>
    </location>
</feature>
<dbReference type="InterPro" id="IPR029000">
    <property type="entry name" value="Cyclophilin-like_dom_sf"/>
</dbReference>
<evidence type="ECO:0000256" key="2">
    <source>
        <dbReference type="ARBA" id="ARBA00023235"/>
    </source>
</evidence>
<evidence type="ECO:0000256" key="4">
    <source>
        <dbReference type="SAM" id="MobiDB-lite"/>
    </source>
</evidence>
<keyword evidence="7" id="KW-1185">Reference proteome</keyword>
<feature type="domain" description="PPIase cyclophilin-type" evidence="5">
    <location>
        <begin position="74"/>
        <end position="219"/>
    </location>
</feature>
<dbReference type="EC" id="5.2.1.8" evidence="3"/>
<feature type="chain" id="PRO_5015368668" description="Peptidyl-prolyl cis-trans isomerase" evidence="3">
    <location>
        <begin position="23"/>
        <end position="237"/>
    </location>
</feature>
<dbReference type="SUPFAM" id="SSF50891">
    <property type="entry name" value="Cyclophilin-like"/>
    <property type="match status" value="1"/>
</dbReference>
<name>A0A2T1GHB1_9CYAN</name>
<dbReference type="OrthoDB" id="9796864at2"/>
<feature type="compositionally biased region" description="Gly residues" evidence="4">
    <location>
        <begin position="121"/>
        <end position="131"/>
    </location>
</feature>
<comment type="caution">
    <text evidence="6">The sequence shown here is derived from an EMBL/GenBank/DDBJ whole genome shotgun (WGS) entry which is preliminary data.</text>
</comment>
<proteinExistence type="inferred from homology"/>
<evidence type="ECO:0000256" key="1">
    <source>
        <dbReference type="ARBA" id="ARBA00023110"/>
    </source>
</evidence>
<dbReference type="RefSeq" id="WP_106303492.1">
    <property type="nucleotide sequence ID" value="NZ_PVWO01000095.1"/>
</dbReference>
<dbReference type="GO" id="GO:0003755">
    <property type="term" value="F:peptidyl-prolyl cis-trans isomerase activity"/>
    <property type="evidence" value="ECO:0007669"/>
    <property type="project" value="UniProtKB-UniRule"/>
</dbReference>
<comment type="catalytic activity">
    <reaction evidence="3">
        <text>[protein]-peptidylproline (omega=180) = [protein]-peptidylproline (omega=0)</text>
        <dbReference type="Rhea" id="RHEA:16237"/>
        <dbReference type="Rhea" id="RHEA-COMP:10747"/>
        <dbReference type="Rhea" id="RHEA-COMP:10748"/>
        <dbReference type="ChEBI" id="CHEBI:83833"/>
        <dbReference type="ChEBI" id="CHEBI:83834"/>
        <dbReference type="EC" id="5.2.1.8"/>
    </reaction>
</comment>
<dbReference type="EMBL" id="PVWO01000095">
    <property type="protein sequence ID" value="PSB57051.1"/>
    <property type="molecule type" value="Genomic_DNA"/>
</dbReference>
<evidence type="ECO:0000313" key="7">
    <source>
        <dbReference type="Proteomes" id="UP000238937"/>
    </source>
</evidence>
<gene>
    <name evidence="6" type="ORF">C7B77_09755</name>
</gene>
<protein>
    <recommendedName>
        <fullName evidence="3">Peptidyl-prolyl cis-trans isomerase</fullName>
        <shortName evidence="3">PPIase</shortName>
        <ecNumber evidence="3">5.2.1.8</ecNumber>
    </recommendedName>
</protein>
<dbReference type="PROSITE" id="PS50072">
    <property type="entry name" value="CSA_PPIASE_2"/>
    <property type="match status" value="1"/>
</dbReference>
<feature type="signal peptide" evidence="3">
    <location>
        <begin position="1"/>
        <end position="22"/>
    </location>
</feature>
<keyword evidence="2 3" id="KW-0413">Isomerase</keyword>
<feature type="compositionally biased region" description="Low complexity" evidence="4">
    <location>
        <begin position="31"/>
        <end position="50"/>
    </location>
</feature>
<keyword evidence="1 3" id="KW-0697">Rotamase</keyword>
<comment type="function">
    <text evidence="3">PPIases accelerate the folding of proteins. It catalyzes the cis-trans isomerization of proline imidic peptide bonds in oligopeptides.</text>
</comment>
<organism evidence="6 7">
    <name type="scientific">Chamaesiphon polymorphus CCALA 037</name>
    <dbReference type="NCBI Taxonomy" id="2107692"/>
    <lineage>
        <taxon>Bacteria</taxon>
        <taxon>Bacillati</taxon>
        <taxon>Cyanobacteriota</taxon>
        <taxon>Cyanophyceae</taxon>
        <taxon>Gomontiellales</taxon>
        <taxon>Chamaesiphonaceae</taxon>
        <taxon>Chamaesiphon</taxon>
    </lineage>
</organism>
<feature type="region of interest" description="Disordered" evidence="4">
    <location>
        <begin position="116"/>
        <end position="136"/>
    </location>
</feature>